<keyword evidence="2" id="KW-1185">Reference proteome</keyword>
<dbReference type="Proteomes" id="UP001497382">
    <property type="component" value="Unassembled WGS sequence"/>
</dbReference>
<accession>A0AAV1ZEE1</accession>
<protein>
    <submittedName>
        <fullName evidence="1">Uncharacterized protein</fullName>
    </submittedName>
</protein>
<evidence type="ECO:0000313" key="2">
    <source>
        <dbReference type="Proteomes" id="UP001497382"/>
    </source>
</evidence>
<evidence type="ECO:0000313" key="1">
    <source>
        <dbReference type="EMBL" id="CAL1268811.1"/>
    </source>
</evidence>
<organism evidence="1 2">
    <name type="scientific">Larinioides sclopetarius</name>
    <dbReference type="NCBI Taxonomy" id="280406"/>
    <lineage>
        <taxon>Eukaryota</taxon>
        <taxon>Metazoa</taxon>
        <taxon>Ecdysozoa</taxon>
        <taxon>Arthropoda</taxon>
        <taxon>Chelicerata</taxon>
        <taxon>Arachnida</taxon>
        <taxon>Araneae</taxon>
        <taxon>Araneomorphae</taxon>
        <taxon>Entelegynae</taxon>
        <taxon>Araneoidea</taxon>
        <taxon>Araneidae</taxon>
        <taxon>Larinioides</taxon>
    </lineage>
</organism>
<dbReference type="EMBL" id="CAXIEN010000036">
    <property type="protein sequence ID" value="CAL1268811.1"/>
    <property type="molecule type" value="Genomic_DNA"/>
</dbReference>
<proteinExistence type="predicted"/>
<sequence>MKNSSLCCRSIFKKAVTQVL</sequence>
<comment type="caution">
    <text evidence="1">The sequence shown here is derived from an EMBL/GenBank/DDBJ whole genome shotgun (WGS) entry which is preliminary data.</text>
</comment>
<name>A0AAV1ZEE1_9ARAC</name>
<dbReference type="AlphaFoldDB" id="A0AAV1ZEE1"/>
<reference evidence="1 2" key="1">
    <citation type="submission" date="2024-04" db="EMBL/GenBank/DDBJ databases">
        <authorList>
            <person name="Rising A."/>
            <person name="Reimegard J."/>
            <person name="Sonavane S."/>
            <person name="Akerstrom W."/>
            <person name="Nylinder S."/>
            <person name="Hedman E."/>
            <person name="Kallberg Y."/>
        </authorList>
    </citation>
    <scope>NUCLEOTIDE SEQUENCE [LARGE SCALE GENOMIC DNA]</scope>
</reference>
<gene>
    <name evidence="1" type="ORF">LARSCL_LOCUS4389</name>
</gene>